<evidence type="ECO:0000313" key="2">
    <source>
        <dbReference type="EMBL" id="KAH8700775.1"/>
    </source>
</evidence>
<organism evidence="2 3">
    <name type="scientific">Talaromyces proteolyticus</name>
    <dbReference type="NCBI Taxonomy" id="1131652"/>
    <lineage>
        <taxon>Eukaryota</taxon>
        <taxon>Fungi</taxon>
        <taxon>Dikarya</taxon>
        <taxon>Ascomycota</taxon>
        <taxon>Pezizomycotina</taxon>
        <taxon>Eurotiomycetes</taxon>
        <taxon>Eurotiomycetidae</taxon>
        <taxon>Eurotiales</taxon>
        <taxon>Trichocomaceae</taxon>
        <taxon>Talaromyces</taxon>
        <taxon>Talaromyces sect. Bacilispori</taxon>
    </lineage>
</organism>
<keyword evidence="3" id="KW-1185">Reference proteome</keyword>
<evidence type="ECO:0000313" key="3">
    <source>
        <dbReference type="Proteomes" id="UP001201262"/>
    </source>
</evidence>
<dbReference type="AlphaFoldDB" id="A0AAD4PY54"/>
<dbReference type="EMBL" id="JAJTJA010000004">
    <property type="protein sequence ID" value="KAH8700775.1"/>
    <property type="molecule type" value="Genomic_DNA"/>
</dbReference>
<feature type="domain" description="SnoaL-like" evidence="1">
    <location>
        <begin position="20"/>
        <end position="124"/>
    </location>
</feature>
<protein>
    <recommendedName>
        <fullName evidence="1">SnoaL-like domain-containing protein</fullName>
    </recommendedName>
</protein>
<comment type="caution">
    <text evidence="2">The sequence shown here is derived from an EMBL/GenBank/DDBJ whole genome shotgun (WGS) entry which is preliminary data.</text>
</comment>
<dbReference type="InterPro" id="IPR037401">
    <property type="entry name" value="SnoaL-like"/>
</dbReference>
<evidence type="ECO:0000259" key="1">
    <source>
        <dbReference type="Pfam" id="PF12680"/>
    </source>
</evidence>
<gene>
    <name evidence="2" type="ORF">BGW36DRAFT_357421</name>
</gene>
<dbReference type="SUPFAM" id="SSF54427">
    <property type="entry name" value="NTF2-like"/>
    <property type="match status" value="1"/>
</dbReference>
<accession>A0AAD4PY54</accession>
<sequence>MATQQTRPPLTHSDLCVLAHKYFQAVDTRDIDTIVSFFAPDAMLRVYTDNVTYHGAVEIRGMFTGFVNNSKTIFHDIKNIIVDPVTRRVAIEQRYTGELIDGTRNDMDNCNFFDVDEDGKFTRVLIWMSGTNPLK</sequence>
<proteinExistence type="predicted"/>
<name>A0AAD4PY54_9EURO</name>
<dbReference type="GeneID" id="70244160"/>
<dbReference type="Proteomes" id="UP001201262">
    <property type="component" value="Unassembled WGS sequence"/>
</dbReference>
<dbReference type="InterPro" id="IPR032710">
    <property type="entry name" value="NTF2-like_dom_sf"/>
</dbReference>
<dbReference type="RefSeq" id="XP_046074481.1">
    <property type="nucleotide sequence ID" value="XM_046213873.1"/>
</dbReference>
<dbReference type="Gene3D" id="3.10.450.50">
    <property type="match status" value="1"/>
</dbReference>
<dbReference type="Pfam" id="PF12680">
    <property type="entry name" value="SnoaL_2"/>
    <property type="match status" value="1"/>
</dbReference>
<reference evidence="2" key="1">
    <citation type="submission" date="2021-12" db="EMBL/GenBank/DDBJ databases">
        <title>Convergent genome expansion in fungi linked to evolution of root-endophyte symbiosis.</title>
        <authorList>
            <consortium name="DOE Joint Genome Institute"/>
            <person name="Ke Y.-H."/>
            <person name="Bonito G."/>
            <person name="Liao H.-L."/>
            <person name="Looney B."/>
            <person name="Rojas-Flechas A."/>
            <person name="Nash J."/>
            <person name="Hameed K."/>
            <person name="Schadt C."/>
            <person name="Martin F."/>
            <person name="Crous P.W."/>
            <person name="Miettinen O."/>
            <person name="Magnuson J.K."/>
            <person name="Labbe J."/>
            <person name="Jacobson D."/>
            <person name="Doktycz M.J."/>
            <person name="Veneault-Fourrey C."/>
            <person name="Kuo A."/>
            <person name="Mondo S."/>
            <person name="Calhoun S."/>
            <person name="Riley R."/>
            <person name="Ohm R."/>
            <person name="LaButti K."/>
            <person name="Andreopoulos B."/>
            <person name="Pangilinan J."/>
            <person name="Nolan M."/>
            <person name="Tritt A."/>
            <person name="Clum A."/>
            <person name="Lipzen A."/>
            <person name="Daum C."/>
            <person name="Barry K."/>
            <person name="Grigoriev I.V."/>
            <person name="Vilgalys R."/>
        </authorList>
    </citation>
    <scope>NUCLEOTIDE SEQUENCE</scope>
    <source>
        <strain evidence="2">PMI_201</strain>
    </source>
</reference>